<dbReference type="SUPFAM" id="SSF56801">
    <property type="entry name" value="Acetyl-CoA synthetase-like"/>
    <property type="match status" value="1"/>
</dbReference>
<evidence type="ECO:0000313" key="9">
    <source>
        <dbReference type="Proteomes" id="UP000028607"/>
    </source>
</evidence>
<keyword evidence="2 8" id="KW-0436">Ligase</keyword>
<dbReference type="InterPro" id="IPR020459">
    <property type="entry name" value="AMP-binding"/>
</dbReference>
<evidence type="ECO:0000256" key="2">
    <source>
        <dbReference type="ARBA" id="ARBA00022598"/>
    </source>
</evidence>
<dbReference type="Gene3D" id="3.40.50.12780">
    <property type="entry name" value="N-terminal domain of ligase-like"/>
    <property type="match status" value="1"/>
</dbReference>
<comment type="similarity">
    <text evidence="1">Belongs to the ATP-dependent AMP-binding enzyme family.</text>
</comment>
<dbReference type="EC" id="6.2.1.44" evidence="4"/>
<dbReference type="PANTHER" id="PTHR43767">
    <property type="entry name" value="LONG-CHAIN-FATTY-ACID--COA LIGASE"/>
    <property type="match status" value="1"/>
</dbReference>
<dbReference type="InterPro" id="IPR050237">
    <property type="entry name" value="ATP-dep_AMP-bd_enzyme"/>
</dbReference>
<dbReference type="InterPro" id="IPR045851">
    <property type="entry name" value="AMP-bd_C_sf"/>
</dbReference>
<proteinExistence type="inferred from homology"/>
<organism evidence="8 9">
    <name type="scientific">Thioclava atlantica</name>
    <dbReference type="NCBI Taxonomy" id="1317124"/>
    <lineage>
        <taxon>Bacteria</taxon>
        <taxon>Pseudomonadati</taxon>
        <taxon>Pseudomonadota</taxon>
        <taxon>Alphaproteobacteria</taxon>
        <taxon>Rhodobacterales</taxon>
        <taxon>Paracoccaceae</taxon>
        <taxon>Thioclava</taxon>
    </lineage>
</organism>
<reference evidence="9" key="1">
    <citation type="submission" date="2013-04" db="EMBL/GenBank/DDBJ databases">
        <title>Thioclava sp. 13D2W-2 Genome Sequencing.</title>
        <authorList>
            <person name="Lai Q."/>
            <person name="Li G."/>
            <person name="Shao Z."/>
        </authorList>
    </citation>
    <scope>NUCLEOTIDE SEQUENCE [LARGE SCALE GENOMIC DNA]</scope>
    <source>
        <strain evidence="9">13D2W-2</strain>
    </source>
</reference>
<dbReference type="PRINTS" id="PR00154">
    <property type="entry name" value="AMPBINDING"/>
</dbReference>
<dbReference type="InterPro" id="IPR020845">
    <property type="entry name" value="AMP-binding_CS"/>
</dbReference>
<dbReference type="EMBL" id="AQRC01000002">
    <property type="protein sequence ID" value="KFE36241.1"/>
    <property type="molecule type" value="Genomic_DNA"/>
</dbReference>
<feature type="domain" description="AMP-binding enzyme C-terminal" evidence="7">
    <location>
        <begin position="417"/>
        <end position="492"/>
    </location>
</feature>
<dbReference type="PATRIC" id="fig|1317124.6.peg.601"/>
<protein>
    <recommendedName>
        <fullName evidence="5">3-methylmercaptopropionyl-CoA ligase</fullName>
        <ecNumber evidence="4">6.2.1.44</ecNumber>
    </recommendedName>
</protein>
<name>A0A085TZU4_9RHOB</name>
<dbReference type="Proteomes" id="UP000028607">
    <property type="component" value="Unassembled WGS sequence"/>
</dbReference>
<accession>A0A085TZU4</accession>
<feature type="domain" description="AMP-dependent synthetase/ligase" evidence="6">
    <location>
        <begin position="8"/>
        <end position="367"/>
    </location>
</feature>
<dbReference type="InterPro" id="IPR042099">
    <property type="entry name" value="ANL_N_sf"/>
</dbReference>
<dbReference type="Pfam" id="PF00501">
    <property type="entry name" value="AMP-binding"/>
    <property type="match status" value="1"/>
</dbReference>
<comment type="catalytic activity">
    <reaction evidence="3">
        <text>3-(methylsulfanyl)propanoate + ATP + CoA = 3-(methylsulfanyl)propanoyl-CoA + AMP + diphosphate</text>
        <dbReference type="Rhea" id="RHEA:43052"/>
        <dbReference type="ChEBI" id="CHEBI:30616"/>
        <dbReference type="ChEBI" id="CHEBI:33019"/>
        <dbReference type="ChEBI" id="CHEBI:49016"/>
        <dbReference type="ChEBI" id="CHEBI:57287"/>
        <dbReference type="ChEBI" id="CHEBI:82815"/>
        <dbReference type="ChEBI" id="CHEBI:456215"/>
        <dbReference type="EC" id="6.2.1.44"/>
    </reaction>
    <physiologicalReaction direction="left-to-right" evidence="3">
        <dbReference type="Rhea" id="RHEA:43053"/>
    </physiologicalReaction>
</comment>
<dbReference type="Gene3D" id="3.30.300.30">
    <property type="match status" value="1"/>
</dbReference>
<evidence type="ECO:0000259" key="6">
    <source>
        <dbReference type="Pfam" id="PF00501"/>
    </source>
</evidence>
<dbReference type="InterPro" id="IPR025110">
    <property type="entry name" value="AMP-bd_C"/>
</dbReference>
<evidence type="ECO:0000259" key="7">
    <source>
        <dbReference type="Pfam" id="PF13193"/>
    </source>
</evidence>
<dbReference type="STRING" id="1317124.DW2_02994"/>
<evidence type="ECO:0000313" key="8">
    <source>
        <dbReference type="EMBL" id="KFE36241.1"/>
    </source>
</evidence>
<gene>
    <name evidence="8" type="ORF">DW2_02994</name>
</gene>
<comment type="caution">
    <text evidence="8">The sequence shown here is derived from an EMBL/GenBank/DDBJ whole genome shotgun (WGS) entry which is preliminary data.</text>
</comment>
<dbReference type="InterPro" id="IPR000873">
    <property type="entry name" value="AMP-dep_synth/lig_dom"/>
</dbReference>
<sequence length="508" mass="54386">MNPAEWLSRTAKRCPASAALVTGTRLEADYAEFARRAAAIAQALTAQGIGAGDRVALFAGNCTEYLEALYGIWWRGAVAVPINGKLHPREAAWIIGNSEARLVFGDDKSAAALAGLLGDPPVISLQGPDFAVMRAGTGRDAPEPRDADDLAWLFYTSGTTGQPKGVMLSCGNLAAMSLCYFVDVDEVRGEDAILYAAPMSHGAGLYNFMHVMRGARHVVPPSGGFDPGEILELAPRIGPISMFAAPTMVRRLVDTAKATGASGKGIRTIVYAGGPMYEADILEAVEVMGARFVQIYGQGECPMGITALPRAAVTDRRHPNWRERLNSVGCAQSAVRVAILDEAGRELPAGEVGEIAVRGPTVMQGYWRNPQATARTIRDGWLWTGDMGRMDADGFVTLQDRSKDVIISGGSNIYPREVEEVLLAHPAIREVAVVGQPDPDWGEVVVAFVVAGEGEAPGEAELDALCLDRIARFKRPKAYRFVAALPKNNYGKVAKTELRALLDRAEPA</sequence>
<keyword evidence="9" id="KW-1185">Reference proteome</keyword>
<reference evidence="8 9" key="2">
    <citation type="journal article" date="2015" name="Antonie Van Leeuwenhoek">
        <title>Thioclava indica sp. nov., isolated from surface seawater of the Indian Ocean.</title>
        <authorList>
            <person name="Liu Y."/>
            <person name="Lai Q."/>
            <person name="Du J."/>
            <person name="Xu H."/>
            <person name="Jiang L."/>
            <person name="Shao Z."/>
        </authorList>
    </citation>
    <scope>NUCLEOTIDE SEQUENCE [LARGE SCALE GENOMIC DNA]</scope>
    <source>
        <strain evidence="8 9">13D2W-2</strain>
    </source>
</reference>
<dbReference type="FunFam" id="3.30.300.30:FF:000008">
    <property type="entry name" value="2,3-dihydroxybenzoate-AMP ligase"/>
    <property type="match status" value="1"/>
</dbReference>
<dbReference type="PANTHER" id="PTHR43767:SF1">
    <property type="entry name" value="NONRIBOSOMAL PEPTIDE SYNTHASE PES1 (EUROFUNG)-RELATED"/>
    <property type="match status" value="1"/>
</dbReference>
<evidence type="ECO:0000256" key="1">
    <source>
        <dbReference type="ARBA" id="ARBA00006432"/>
    </source>
</evidence>
<dbReference type="Pfam" id="PF13193">
    <property type="entry name" value="AMP-binding_C"/>
    <property type="match status" value="1"/>
</dbReference>
<dbReference type="OrthoDB" id="9803968at2"/>
<evidence type="ECO:0000256" key="4">
    <source>
        <dbReference type="ARBA" id="ARBA00066616"/>
    </source>
</evidence>
<dbReference type="GO" id="GO:0016878">
    <property type="term" value="F:acid-thiol ligase activity"/>
    <property type="evidence" value="ECO:0007669"/>
    <property type="project" value="UniProtKB-ARBA"/>
</dbReference>
<dbReference type="AlphaFoldDB" id="A0A085TZU4"/>
<dbReference type="PROSITE" id="PS00455">
    <property type="entry name" value="AMP_BINDING"/>
    <property type="match status" value="1"/>
</dbReference>
<dbReference type="eggNOG" id="COG0318">
    <property type="taxonomic scope" value="Bacteria"/>
</dbReference>
<dbReference type="RefSeq" id="WP_038143683.1">
    <property type="nucleotide sequence ID" value="NZ_AQRC01000002.1"/>
</dbReference>
<evidence type="ECO:0000256" key="3">
    <source>
        <dbReference type="ARBA" id="ARBA00051915"/>
    </source>
</evidence>
<evidence type="ECO:0000256" key="5">
    <source>
        <dbReference type="ARBA" id="ARBA00067668"/>
    </source>
</evidence>